<dbReference type="EMBL" id="POTC01000014">
    <property type="protein sequence ID" value="POF62923.1"/>
    <property type="molecule type" value="Genomic_DNA"/>
</dbReference>
<keyword evidence="2" id="KW-1185">Reference proteome</keyword>
<name>A0A2S3W303_9PROT</name>
<sequence>MDDVGEMTWSLKQVEDLLPQLPSAVERRKLGERLREAVQALRAAPQQIQRIRTLMELADVLECSSDLLDEVRDAALEIGEELENVSDPEVLHTATDEYRRTLIPAVGRLEHALRERCRVFTAERFQPQVGIGKLLTQMHVPDNLGERLVACAQQGMQLATQGTVAEMLSGLRTRLAELDALQRERSTRIPDGEVGGFIAALVEERATLAMVTPDVVQWLAEHGALEDFVVRPR</sequence>
<dbReference type="Proteomes" id="UP000237344">
    <property type="component" value="Unassembled WGS sequence"/>
</dbReference>
<dbReference type="RefSeq" id="WP_110095051.1">
    <property type="nucleotide sequence ID" value="NZ_NKUE01000002.1"/>
</dbReference>
<reference evidence="1 2" key="1">
    <citation type="submission" date="2018-01" db="EMBL/GenBank/DDBJ databases">
        <title>Draft Genome Sequence of Komagataeibacter maltaceti LMG 1529, a Vinegar Producing Acetic Acid Bacterium Isolated from Malt Vinegar Brewery Acetifiers.</title>
        <authorList>
            <person name="Zhang Q."/>
            <person name="Hollensteiner J."/>
            <person name="Poehlein A."/>
            <person name="Daniel R."/>
        </authorList>
    </citation>
    <scope>NUCLEOTIDE SEQUENCE [LARGE SCALE GENOMIC DNA]</scope>
    <source>
        <strain evidence="1 2">LMG 1529</strain>
    </source>
</reference>
<protein>
    <submittedName>
        <fullName evidence="1">Uncharacterized protein</fullName>
    </submittedName>
</protein>
<comment type="caution">
    <text evidence="1">The sequence shown here is derived from an EMBL/GenBank/DDBJ whole genome shotgun (WGS) entry which is preliminary data.</text>
</comment>
<organism evidence="1 2">
    <name type="scientific">Novacetimonas maltaceti</name>
    <dbReference type="NCBI Taxonomy" id="1203393"/>
    <lineage>
        <taxon>Bacteria</taxon>
        <taxon>Pseudomonadati</taxon>
        <taxon>Pseudomonadota</taxon>
        <taxon>Alphaproteobacteria</taxon>
        <taxon>Acetobacterales</taxon>
        <taxon>Acetobacteraceae</taxon>
        <taxon>Novacetimonas</taxon>
    </lineage>
</organism>
<dbReference type="AlphaFoldDB" id="A0A2S3W303"/>
<proteinExistence type="predicted"/>
<accession>A0A2S3W303</accession>
<dbReference type="OrthoDB" id="8478699at2"/>
<evidence type="ECO:0000313" key="2">
    <source>
        <dbReference type="Proteomes" id="UP000237344"/>
    </source>
</evidence>
<evidence type="ECO:0000313" key="1">
    <source>
        <dbReference type="EMBL" id="POF62923.1"/>
    </source>
</evidence>
<gene>
    <name evidence="1" type="ORF">KMAL_14230</name>
</gene>